<keyword evidence="5" id="KW-0813">Transport</keyword>
<keyword evidence="4 5" id="KW-0472">Membrane</keyword>
<organism evidence="8 9">
    <name type="scientific">Marinibaculum pumilum</name>
    <dbReference type="NCBI Taxonomy" id="1766165"/>
    <lineage>
        <taxon>Bacteria</taxon>
        <taxon>Pseudomonadati</taxon>
        <taxon>Pseudomonadota</taxon>
        <taxon>Alphaproteobacteria</taxon>
        <taxon>Rhodospirillales</taxon>
        <taxon>Rhodospirillaceae</taxon>
        <taxon>Marinibaculum</taxon>
    </lineage>
</organism>
<feature type="transmembrane region" description="Helical" evidence="5">
    <location>
        <begin position="141"/>
        <end position="167"/>
    </location>
</feature>
<dbReference type="Proteomes" id="UP001595528">
    <property type="component" value="Unassembled WGS sequence"/>
</dbReference>
<dbReference type="PANTHER" id="PTHR43332">
    <property type="entry name" value="INNER MEMBRANE TRANSPORT PERMEASE YADH-RELATED"/>
    <property type="match status" value="1"/>
</dbReference>
<evidence type="ECO:0000313" key="9">
    <source>
        <dbReference type="Proteomes" id="UP001595528"/>
    </source>
</evidence>
<feature type="domain" description="ABC transmembrane type-2" evidence="7">
    <location>
        <begin position="59"/>
        <end position="287"/>
    </location>
</feature>
<feature type="transmembrane region" description="Helical" evidence="5">
    <location>
        <begin position="65"/>
        <end position="84"/>
    </location>
</feature>
<evidence type="ECO:0000256" key="1">
    <source>
        <dbReference type="ARBA" id="ARBA00004141"/>
    </source>
</evidence>
<evidence type="ECO:0000256" key="3">
    <source>
        <dbReference type="ARBA" id="ARBA00022989"/>
    </source>
</evidence>
<dbReference type="InterPro" id="IPR047817">
    <property type="entry name" value="ABC2_TM_bact-type"/>
</dbReference>
<comment type="subcellular location">
    <subcellularLocation>
        <location evidence="5">Cell inner membrane</location>
        <topology evidence="5">Multi-pass membrane protein</topology>
    </subcellularLocation>
    <subcellularLocation>
        <location evidence="1">Membrane</location>
        <topology evidence="1">Multi-pass membrane protein</topology>
    </subcellularLocation>
</comment>
<dbReference type="PROSITE" id="PS51012">
    <property type="entry name" value="ABC_TM2"/>
    <property type="match status" value="1"/>
</dbReference>
<evidence type="ECO:0000256" key="6">
    <source>
        <dbReference type="SAM" id="MobiDB-lite"/>
    </source>
</evidence>
<protein>
    <recommendedName>
        <fullName evidence="5">Transport permease protein</fullName>
    </recommendedName>
</protein>
<keyword evidence="2 5" id="KW-0812">Transmembrane</keyword>
<dbReference type="InterPro" id="IPR000412">
    <property type="entry name" value="ABC_2_transport"/>
</dbReference>
<keyword evidence="9" id="KW-1185">Reference proteome</keyword>
<evidence type="ECO:0000256" key="4">
    <source>
        <dbReference type="ARBA" id="ARBA00023136"/>
    </source>
</evidence>
<evidence type="ECO:0000313" key="8">
    <source>
        <dbReference type="EMBL" id="MFC3230479.1"/>
    </source>
</evidence>
<proteinExistence type="inferred from homology"/>
<dbReference type="RefSeq" id="WP_379905686.1">
    <property type="nucleotide sequence ID" value="NZ_JBHRTR010000046.1"/>
</dbReference>
<feature type="transmembrane region" description="Helical" evidence="5">
    <location>
        <begin position="262"/>
        <end position="284"/>
    </location>
</feature>
<feature type="transmembrane region" description="Helical" evidence="5">
    <location>
        <begin position="206"/>
        <end position="227"/>
    </location>
</feature>
<feature type="compositionally biased region" description="Basic and acidic residues" evidence="6">
    <location>
        <begin position="1"/>
        <end position="10"/>
    </location>
</feature>
<feature type="transmembrane region" description="Helical" evidence="5">
    <location>
        <begin position="179"/>
        <end position="199"/>
    </location>
</feature>
<sequence>MVSHSIEGRGADPQAAAPPAADPTAADPPHASLAPRRIHGINWIGARTLYFKEVQRFTKVATQTVAAPMVTALLMLAIFTLALGEGRETGGVPFVSFLAPGLVMMSITQNAFANTSSSLMISKVQGNIVDMLMPPLSAGEFLTCYALAGVTRGLVVAVAVAAVMTLFVPVQVADPVALIYFPIAGALMMSLIGIAAGLWADKFDQLAAVTNFVVTPLAFLSGTFYSIDRLPGIWYTLSHLNPFFYMIDGFRGGVIGYHDAPAWQGMLVLAAADILLWGLCYLLIRRGYKLKA</sequence>
<gene>
    <name evidence="8" type="ORF">ACFOGJ_24740</name>
</gene>
<evidence type="ECO:0000256" key="2">
    <source>
        <dbReference type="ARBA" id="ARBA00022692"/>
    </source>
</evidence>
<dbReference type="InterPro" id="IPR052522">
    <property type="entry name" value="ABC-2_transport_permease"/>
</dbReference>
<comment type="similarity">
    <text evidence="5">Belongs to the ABC-2 integral membrane protein family.</text>
</comment>
<feature type="region of interest" description="Disordered" evidence="6">
    <location>
        <begin position="1"/>
        <end position="33"/>
    </location>
</feature>
<keyword evidence="3 5" id="KW-1133">Transmembrane helix</keyword>
<reference evidence="9" key="1">
    <citation type="journal article" date="2019" name="Int. J. Syst. Evol. Microbiol.">
        <title>The Global Catalogue of Microorganisms (GCM) 10K type strain sequencing project: providing services to taxonomists for standard genome sequencing and annotation.</title>
        <authorList>
            <consortium name="The Broad Institute Genomics Platform"/>
            <consortium name="The Broad Institute Genome Sequencing Center for Infectious Disease"/>
            <person name="Wu L."/>
            <person name="Ma J."/>
        </authorList>
    </citation>
    <scope>NUCLEOTIDE SEQUENCE [LARGE SCALE GENOMIC DNA]</scope>
    <source>
        <strain evidence="9">KCTC 42964</strain>
    </source>
</reference>
<dbReference type="Pfam" id="PF01061">
    <property type="entry name" value="ABC2_membrane"/>
    <property type="match status" value="1"/>
</dbReference>
<dbReference type="PANTHER" id="PTHR43332:SF2">
    <property type="entry name" value="INNER MEMBRANE TRANSPORT PERMEASE YADH"/>
    <property type="match status" value="1"/>
</dbReference>
<dbReference type="PRINTS" id="PR00164">
    <property type="entry name" value="ABC2TRNSPORT"/>
</dbReference>
<comment type="caution">
    <text evidence="8">The sequence shown here is derived from an EMBL/GenBank/DDBJ whole genome shotgun (WGS) entry which is preliminary data.</text>
</comment>
<keyword evidence="5" id="KW-1003">Cell membrane</keyword>
<feature type="compositionally biased region" description="Low complexity" evidence="6">
    <location>
        <begin position="11"/>
        <end position="31"/>
    </location>
</feature>
<dbReference type="InterPro" id="IPR013525">
    <property type="entry name" value="ABC2_TM"/>
</dbReference>
<evidence type="ECO:0000256" key="5">
    <source>
        <dbReference type="RuleBase" id="RU361157"/>
    </source>
</evidence>
<accession>A0ABV7L7H4</accession>
<dbReference type="EMBL" id="JBHRTR010000046">
    <property type="protein sequence ID" value="MFC3230479.1"/>
    <property type="molecule type" value="Genomic_DNA"/>
</dbReference>
<name>A0ABV7L7H4_9PROT</name>
<feature type="transmembrane region" description="Helical" evidence="5">
    <location>
        <begin position="90"/>
        <end position="113"/>
    </location>
</feature>
<evidence type="ECO:0000259" key="7">
    <source>
        <dbReference type="PROSITE" id="PS51012"/>
    </source>
</evidence>